<feature type="region of interest" description="Disordered" evidence="1">
    <location>
        <begin position="306"/>
        <end position="340"/>
    </location>
</feature>
<dbReference type="VEuPathDB" id="TriTrypDB:LPAL13_310016000"/>
<dbReference type="OrthoDB" id="265135at2759"/>
<feature type="compositionally biased region" description="Polar residues" evidence="1">
    <location>
        <begin position="231"/>
        <end position="249"/>
    </location>
</feature>
<dbReference type="eggNOG" id="ENOG502S86C">
    <property type="taxonomic scope" value="Eukaryota"/>
</dbReference>
<dbReference type="EMBL" id="CP009400">
    <property type="protein sequence ID" value="AIO00682.1"/>
    <property type="molecule type" value="Genomic_DNA"/>
</dbReference>
<feature type="region of interest" description="Disordered" evidence="1">
    <location>
        <begin position="889"/>
        <end position="914"/>
    </location>
</feature>
<feature type="region of interest" description="Disordered" evidence="1">
    <location>
        <begin position="231"/>
        <end position="293"/>
    </location>
</feature>
<feature type="compositionally biased region" description="Basic and acidic residues" evidence="1">
    <location>
        <begin position="720"/>
        <end position="737"/>
    </location>
</feature>
<dbReference type="KEGG" id="lpan:LPMP_310940"/>
<feature type="compositionally biased region" description="Low complexity" evidence="1">
    <location>
        <begin position="252"/>
        <end position="263"/>
    </location>
</feature>
<feature type="compositionally biased region" description="Basic residues" evidence="1">
    <location>
        <begin position="275"/>
        <end position="290"/>
    </location>
</feature>
<protein>
    <submittedName>
        <fullName evidence="2">Uncharacterized protein</fullName>
    </submittedName>
</protein>
<feature type="region of interest" description="Disordered" evidence="1">
    <location>
        <begin position="385"/>
        <end position="406"/>
    </location>
</feature>
<accession>A0A088SFX0</accession>
<feature type="compositionally biased region" description="Acidic residues" evidence="1">
    <location>
        <begin position="897"/>
        <end position="911"/>
    </location>
</feature>
<sequence>MSFFSLLFGNDEKASQVKAVRVPSGGTNNTSPLAQVGGEGSRPNRAMLNTPTETASAIKRQCNGEPKRLQRHSATAPANRDRLSLWSRLLCRPEVYDPHVEAAPLTHLLDVEPADTQPQEHVAGCTDSGGASLQKCYSVRSSSGEGRCAATPLPEGDDENCNDSEDAVISGSVLSASIDVEEFEEAEVQSPSEESNTAELLLNPQVFHVFDTRRCRVRMSTVLSSPTSATNLRFTTTFPNDSGTLSMDTTESDAASSRGSVSSAERRLISPKELAKKHHQRRQQSKQAAKRAREYKEAWAALVASAQPHASGATDGEAAGQTDVRSAEGSGPPSIPPTCALGTSTVTSHLTNEALESLRESTQPVPYDLPVPFLARLCHYAPPPKKAKDGAEEENNRAESCCSRSSTDSSQVALDDELVNIETELPVMYGAVLRCRDSASRAREHDGKTSPSCTRLTTVTALRGSQRSPAGRYPLGSRAYVERVLFAQRRQQEWALFALLTEAHRQAREAHVRLAQLYYYYIIPILAQYRTEADVRGLERSLLMCGSGALRMYHTKFCRTVVYSRPMLQRSAHGDTSYSIACYFQVQPVDYQLVEYRFENTWRELFLEVKAYLGMQAREDASCSTLPTLSELENGASAVDGTTSTGPGSVCVAATMLHSMELFERQRHTHSAARDAEEWLTWYYYYFTPRVLSADSAEKRAAVQRSLLPPPPPPSSTRVSQREPRCGNDYSRTRASDSKAPQPALLESEYLPLSWIRACNTAEREKVLNYRRDLKLRVMKNFPTHRPVASGYGATARAVDSPGTVSETSSTLATAATSVKASRETVSANVAAASSGCQAVKHVSESRDLLNSAHETEGGWLLAEHVEADLKEAGLLKPSAEVLPEDAISRQSHDTAEVEDGNSEETDDEDGAIPTGTHCTVSAGCFGLSFFSIFE</sequence>
<feature type="compositionally biased region" description="Basic and acidic residues" evidence="1">
    <location>
        <begin position="386"/>
        <end position="397"/>
    </location>
</feature>
<dbReference type="VEuPathDB" id="TriTrypDB:LPMP_310940"/>
<feature type="region of interest" description="Disordered" evidence="1">
    <location>
        <begin position="22"/>
        <end position="47"/>
    </location>
</feature>
<name>A0A088SFX0_LEIPA</name>
<gene>
    <name evidence="2" type="ORF">LPMP_310940</name>
</gene>
<dbReference type="AlphaFoldDB" id="A0A088SFX0"/>
<keyword evidence="3" id="KW-1185">Reference proteome</keyword>
<evidence type="ECO:0000313" key="2">
    <source>
        <dbReference type="EMBL" id="AIO00682.1"/>
    </source>
</evidence>
<dbReference type="RefSeq" id="XP_010701482.1">
    <property type="nucleotide sequence ID" value="XM_010703180.1"/>
</dbReference>
<dbReference type="Proteomes" id="UP000063063">
    <property type="component" value="Chromosome 31"/>
</dbReference>
<feature type="region of interest" description="Disordered" evidence="1">
    <location>
        <begin position="703"/>
        <end position="743"/>
    </location>
</feature>
<evidence type="ECO:0000256" key="1">
    <source>
        <dbReference type="SAM" id="MobiDB-lite"/>
    </source>
</evidence>
<reference evidence="2 3" key="1">
    <citation type="journal article" date="2015" name="Sci. Rep.">
        <title>The genome of Leishmania panamensis: insights into genomics of the L. (Viannia) subgenus.</title>
        <authorList>
            <person name="Llanes A."/>
            <person name="Restrepo C.M."/>
            <person name="Vecchio G.D."/>
            <person name="Anguizola F.J."/>
            <person name="Lleonart R."/>
        </authorList>
    </citation>
    <scope>NUCLEOTIDE SEQUENCE [LARGE SCALE GENOMIC DNA]</scope>
    <source>
        <strain evidence="2 3">MHOM/PA/94/PSC-1</strain>
    </source>
</reference>
<feature type="compositionally biased region" description="Basic and acidic residues" evidence="1">
    <location>
        <begin position="264"/>
        <end position="274"/>
    </location>
</feature>
<proteinExistence type="predicted"/>
<organism evidence="2 3">
    <name type="scientific">Leishmania panamensis</name>
    <dbReference type="NCBI Taxonomy" id="5679"/>
    <lineage>
        <taxon>Eukaryota</taxon>
        <taxon>Discoba</taxon>
        <taxon>Euglenozoa</taxon>
        <taxon>Kinetoplastea</taxon>
        <taxon>Metakinetoplastina</taxon>
        <taxon>Trypanosomatida</taxon>
        <taxon>Trypanosomatidae</taxon>
        <taxon>Leishmaniinae</taxon>
        <taxon>Leishmania</taxon>
        <taxon>Leishmania guyanensis species complex</taxon>
    </lineage>
</organism>
<dbReference type="GeneID" id="22577520"/>
<evidence type="ECO:0000313" key="3">
    <source>
        <dbReference type="Proteomes" id="UP000063063"/>
    </source>
</evidence>